<evidence type="ECO:0000256" key="2">
    <source>
        <dbReference type="ARBA" id="ARBA00005684"/>
    </source>
</evidence>
<dbReference type="GO" id="GO:0004134">
    <property type="term" value="F:4-alpha-glucanotransferase activity"/>
    <property type="evidence" value="ECO:0007669"/>
    <property type="project" value="UniProtKB-EC"/>
</dbReference>
<evidence type="ECO:0000313" key="11">
    <source>
        <dbReference type="EMBL" id="MDK2597374.1"/>
    </source>
</evidence>
<comment type="catalytic activity">
    <reaction evidence="1 10">
        <text>Transfers a segment of a (1-&gt;4)-alpha-D-glucan to a new position in an acceptor, which may be glucose or a (1-&gt;4)-alpha-D-glucan.</text>
        <dbReference type="EC" id="2.4.1.25"/>
    </reaction>
</comment>
<accession>A0ABT7EQP5</accession>
<dbReference type="PANTHER" id="PTHR32438">
    <property type="entry name" value="4-ALPHA-GLUCANOTRANSFERASE DPE1, CHLOROPLASTIC/AMYLOPLASTIC"/>
    <property type="match status" value="1"/>
</dbReference>
<evidence type="ECO:0000256" key="7">
    <source>
        <dbReference type="ARBA" id="ARBA00023277"/>
    </source>
</evidence>
<reference evidence="11 12" key="1">
    <citation type="submission" date="2023-05" db="EMBL/GenBank/DDBJ databases">
        <title>Pseudoalteromonas ardens sp. nov., Pseudoalteromonas obscura sp. nov., and Pseudoalteromonas umbrosa sp. nov., isolated from the coral Montipora capitata.</title>
        <authorList>
            <person name="Thomas E.M."/>
            <person name="Smith E.M."/>
            <person name="Papke E."/>
            <person name="Shlafstein M.D."/>
            <person name="Oline D.K."/>
            <person name="Videau P."/>
            <person name="Saw J.H."/>
            <person name="Strangman W.K."/>
            <person name="Ushijima B."/>
        </authorList>
    </citation>
    <scope>NUCLEOTIDE SEQUENCE [LARGE SCALE GENOMIC DNA]</scope>
    <source>
        <strain evidence="11 12">P94</strain>
    </source>
</reference>
<evidence type="ECO:0000256" key="5">
    <source>
        <dbReference type="ARBA" id="ARBA00022676"/>
    </source>
</evidence>
<keyword evidence="12" id="KW-1185">Reference proteome</keyword>
<dbReference type="PANTHER" id="PTHR32438:SF5">
    <property type="entry name" value="4-ALPHA-GLUCANOTRANSFERASE DPE1, CHLOROPLASTIC_AMYLOPLASTIC"/>
    <property type="match status" value="1"/>
</dbReference>
<proteinExistence type="inferred from homology"/>
<evidence type="ECO:0000313" key="12">
    <source>
        <dbReference type="Proteomes" id="UP001231915"/>
    </source>
</evidence>
<comment type="caution">
    <text evidence="11">The sequence shown here is derived from an EMBL/GenBank/DDBJ whole genome shotgun (WGS) entry which is preliminary data.</text>
</comment>
<dbReference type="InterPro" id="IPR003385">
    <property type="entry name" value="Glyco_hydro_77"/>
</dbReference>
<dbReference type="Pfam" id="PF02446">
    <property type="entry name" value="Glyco_hydro_77"/>
    <property type="match status" value="2"/>
</dbReference>
<dbReference type="InterPro" id="IPR017853">
    <property type="entry name" value="GH"/>
</dbReference>
<evidence type="ECO:0000256" key="8">
    <source>
        <dbReference type="ARBA" id="ARBA00031423"/>
    </source>
</evidence>
<dbReference type="RefSeq" id="WP_284138270.1">
    <property type="nucleotide sequence ID" value="NZ_JASJUT010000010.1"/>
</dbReference>
<keyword evidence="5 10" id="KW-0328">Glycosyltransferase</keyword>
<dbReference type="NCBIfam" id="TIGR00217">
    <property type="entry name" value="malQ"/>
    <property type="match status" value="1"/>
</dbReference>
<dbReference type="EC" id="2.4.1.25" evidence="3 10"/>
<name>A0ABT7EQP5_9GAMM</name>
<evidence type="ECO:0000256" key="3">
    <source>
        <dbReference type="ARBA" id="ARBA00012560"/>
    </source>
</evidence>
<dbReference type="Gene3D" id="3.20.20.80">
    <property type="entry name" value="Glycosidases"/>
    <property type="match status" value="2"/>
</dbReference>
<dbReference type="EMBL" id="JASJUT010000010">
    <property type="protein sequence ID" value="MDK2597374.1"/>
    <property type="molecule type" value="Genomic_DNA"/>
</dbReference>
<evidence type="ECO:0000256" key="1">
    <source>
        <dbReference type="ARBA" id="ARBA00000439"/>
    </source>
</evidence>
<sequence length="663" mass="76181">MTGLQQLYYLHGVGFDFVKYDGSYVVFDEVTRQTAIECCGVDPQNLHEVEKINFELDIAPWTRVVEEVTLGNSEHGKFVIKVHESHKYTGMSIKIPEIGIDTTVRLNEYPEVGDYVHDNNRYIAIEIDLGAMPIGYFNFSLEGAFGQVSSELWSVPKRCFNPYDDNTDKKPLGISLQLYTLKSDRNYGVGDFTDLKHLIELFAQQGGDFVLLNPLHLLFAEHPEEASPYSPSHRCLINPLYIALDDIEQWVGSDCVQRFALIADVQSEISMSETFIDYTKTSHVKYKLFRHLYECWRQKPYQESLLQDFIDDKKAALGEIILSQFDWFLQWLAFEQIASCQALCIAKGMEIGLVNDLAVGCTESGLEYNSYQSSFSQNANIGAPPDPWAEQGQNWGMPALNPVKVKQDQFRYFRSLVKSNLSQVGALRIDHVMSLRRLWWCFTKDEQDLGCYVYYPFEYLLAVLKIESHLHSAIVIGEDLGVVPPEVTRALEDSAIFGNTLFYFEKTDNGDFKPSEQLRKNALIMVANHDVPPFHGWWNGKDLDIKLSYKLIDTPQYEHLKCVRDTEKERLINWVSQHQVSNIDLNSPSQDVYQAVMFILAKSGSRLLAIQLDDLDLQEFPVNIPGTNKEYPNWRRKLNHELSELFTFNQNFIQQLNAIRKQS</sequence>
<dbReference type="Proteomes" id="UP001231915">
    <property type="component" value="Unassembled WGS sequence"/>
</dbReference>
<evidence type="ECO:0000256" key="10">
    <source>
        <dbReference type="RuleBase" id="RU361207"/>
    </source>
</evidence>
<evidence type="ECO:0000256" key="4">
    <source>
        <dbReference type="ARBA" id="ARBA00020295"/>
    </source>
</evidence>
<dbReference type="SUPFAM" id="SSF51445">
    <property type="entry name" value="(Trans)glycosidases"/>
    <property type="match status" value="1"/>
</dbReference>
<evidence type="ECO:0000256" key="6">
    <source>
        <dbReference type="ARBA" id="ARBA00022679"/>
    </source>
</evidence>
<gene>
    <name evidence="11" type="primary">malQ</name>
    <name evidence="11" type="ORF">QNM18_20155</name>
</gene>
<evidence type="ECO:0000256" key="9">
    <source>
        <dbReference type="ARBA" id="ARBA00031501"/>
    </source>
</evidence>
<keyword evidence="6 10" id="KW-0808">Transferase</keyword>
<keyword evidence="7 10" id="KW-0119">Carbohydrate metabolism</keyword>
<comment type="similarity">
    <text evidence="2 10">Belongs to the disproportionating enzyme family.</text>
</comment>
<protein>
    <recommendedName>
        <fullName evidence="4 10">4-alpha-glucanotransferase</fullName>
        <ecNumber evidence="3 10">2.4.1.25</ecNumber>
    </recommendedName>
    <alternativeName>
        <fullName evidence="8 10">Amylomaltase</fullName>
    </alternativeName>
    <alternativeName>
        <fullName evidence="9 10">Disproportionating enzyme</fullName>
    </alternativeName>
</protein>
<organism evidence="11 12">
    <name type="scientific">Pseudoalteromonas obscura</name>
    <dbReference type="NCBI Taxonomy" id="3048491"/>
    <lineage>
        <taxon>Bacteria</taxon>
        <taxon>Pseudomonadati</taxon>
        <taxon>Pseudomonadota</taxon>
        <taxon>Gammaproteobacteria</taxon>
        <taxon>Alteromonadales</taxon>
        <taxon>Pseudoalteromonadaceae</taxon>
        <taxon>Pseudoalteromonas</taxon>
    </lineage>
</organism>